<dbReference type="OrthoDB" id="5365311at2"/>
<dbReference type="EMBL" id="FOBS01000004">
    <property type="protein sequence ID" value="SEM11282.1"/>
    <property type="molecule type" value="Genomic_DNA"/>
</dbReference>
<dbReference type="CDD" id="cd06558">
    <property type="entry name" value="crotonase-like"/>
    <property type="match status" value="1"/>
</dbReference>
<dbReference type="InterPro" id="IPR018376">
    <property type="entry name" value="Enoyl-CoA_hyd/isom_CS"/>
</dbReference>
<dbReference type="PROSITE" id="PS00166">
    <property type="entry name" value="ENOYL_COA_HYDRATASE"/>
    <property type="match status" value="1"/>
</dbReference>
<dbReference type="FunFam" id="3.90.226.10:FF:000009">
    <property type="entry name" value="Carnitinyl-CoA dehydratase"/>
    <property type="match status" value="1"/>
</dbReference>
<reference evidence="4 5" key="1">
    <citation type="submission" date="2016-10" db="EMBL/GenBank/DDBJ databases">
        <authorList>
            <person name="de Groot N.N."/>
        </authorList>
    </citation>
    <scope>NUCLEOTIDE SEQUENCE [LARGE SCALE GENOMIC DNA]</scope>
    <source>
        <strain evidence="4 5">DSM 8423</strain>
    </source>
</reference>
<evidence type="ECO:0000313" key="4">
    <source>
        <dbReference type="EMBL" id="SEM11282.1"/>
    </source>
</evidence>
<dbReference type="FunFam" id="1.10.12.10:FF:000001">
    <property type="entry name" value="Probable enoyl-CoA hydratase, mitochondrial"/>
    <property type="match status" value="1"/>
</dbReference>
<evidence type="ECO:0000256" key="1">
    <source>
        <dbReference type="ARBA" id="ARBA00005254"/>
    </source>
</evidence>
<protein>
    <submittedName>
        <fullName evidence="4">Enoyl-CoA hydratase</fullName>
    </submittedName>
</protein>
<evidence type="ECO:0000313" key="5">
    <source>
        <dbReference type="Proteomes" id="UP000198744"/>
    </source>
</evidence>
<evidence type="ECO:0000256" key="2">
    <source>
        <dbReference type="ARBA" id="ARBA00023239"/>
    </source>
</evidence>
<accession>A0A1H7VPP1</accession>
<dbReference type="Proteomes" id="UP000198744">
    <property type="component" value="Unassembled WGS sequence"/>
</dbReference>
<dbReference type="InterPro" id="IPR001753">
    <property type="entry name" value="Enoyl-CoA_hydra/iso"/>
</dbReference>
<dbReference type="Pfam" id="PF00378">
    <property type="entry name" value="ECH_1"/>
    <property type="match status" value="1"/>
</dbReference>
<sequence length="259" mass="27258">MGNEVVLFAKDGAVAYLTVNRGAALNALNNEVMLRFEEIFKSLETDEAIKVVVITGSGSKAFVAGADVKEVKEAGKGRTALIAKGQQIISEISASSKVVIAAVNGFALGGGCELALACDLRIASENAKFGLPEATLGVMAGYGGTQRLSRLVGPGRAKYIMFSGAMLSAAEACAWGLVEKVYPADALMEEVKVLALKISSMGPVAIRGCKNAVDGGMQLSLEKALRYEIEIYDKVANSEDAEEGLSAFLEKRKPVFRGK</sequence>
<dbReference type="GO" id="GO:0016836">
    <property type="term" value="F:hydro-lyase activity"/>
    <property type="evidence" value="ECO:0007669"/>
    <property type="project" value="UniProtKB-ARBA"/>
</dbReference>
<evidence type="ECO:0000256" key="3">
    <source>
        <dbReference type="RuleBase" id="RU003707"/>
    </source>
</evidence>
<keyword evidence="2" id="KW-0456">Lyase</keyword>
<keyword evidence="5" id="KW-1185">Reference proteome</keyword>
<dbReference type="AlphaFoldDB" id="A0A1H7VPP1"/>
<proteinExistence type="inferred from homology"/>
<dbReference type="PANTHER" id="PTHR11941">
    <property type="entry name" value="ENOYL-COA HYDRATASE-RELATED"/>
    <property type="match status" value="1"/>
</dbReference>
<dbReference type="Gene3D" id="1.10.12.10">
    <property type="entry name" value="Lyase 2-enoyl-coa Hydratase, Chain A, domain 2"/>
    <property type="match status" value="1"/>
</dbReference>
<dbReference type="RefSeq" id="WP_093882469.1">
    <property type="nucleotide sequence ID" value="NZ_FOBS01000004.1"/>
</dbReference>
<organism evidence="4 5">
    <name type="scientific">Syntrophus gentianae</name>
    <dbReference type="NCBI Taxonomy" id="43775"/>
    <lineage>
        <taxon>Bacteria</taxon>
        <taxon>Pseudomonadati</taxon>
        <taxon>Thermodesulfobacteriota</taxon>
        <taxon>Syntrophia</taxon>
        <taxon>Syntrophales</taxon>
        <taxon>Syntrophaceae</taxon>
        <taxon>Syntrophus</taxon>
    </lineage>
</organism>
<dbReference type="InterPro" id="IPR014748">
    <property type="entry name" value="Enoyl-CoA_hydra_C"/>
</dbReference>
<comment type="similarity">
    <text evidence="1 3">Belongs to the enoyl-CoA hydratase/isomerase family.</text>
</comment>
<dbReference type="Gene3D" id="3.90.226.10">
    <property type="entry name" value="2-enoyl-CoA Hydratase, Chain A, domain 1"/>
    <property type="match status" value="1"/>
</dbReference>
<dbReference type="PANTHER" id="PTHR11941:SF54">
    <property type="entry name" value="ENOYL-COA HYDRATASE, MITOCHONDRIAL"/>
    <property type="match status" value="1"/>
</dbReference>
<dbReference type="InterPro" id="IPR029045">
    <property type="entry name" value="ClpP/crotonase-like_dom_sf"/>
</dbReference>
<name>A0A1H7VPP1_9BACT</name>
<dbReference type="SUPFAM" id="SSF52096">
    <property type="entry name" value="ClpP/crotonase"/>
    <property type="match status" value="1"/>
</dbReference>
<dbReference type="STRING" id="43775.SAMN04489760_104114"/>
<gene>
    <name evidence="4" type="ORF">SAMN04489760_104114</name>
</gene>
<dbReference type="GO" id="GO:0006635">
    <property type="term" value="P:fatty acid beta-oxidation"/>
    <property type="evidence" value="ECO:0007669"/>
    <property type="project" value="TreeGrafter"/>
</dbReference>